<comment type="caution">
    <text evidence="2">The sequence shown here is derived from an EMBL/GenBank/DDBJ whole genome shotgun (WGS) entry which is preliminary data.</text>
</comment>
<dbReference type="EMBL" id="CAJGYO010000014">
    <property type="protein sequence ID" value="CAD6269218.1"/>
    <property type="molecule type" value="Genomic_DNA"/>
</dbReference>
<dbReference type="Proteomes" id="UP000604825">
    <property type="component" value="Unassembled WGS sequence"/>
</dbReference>
<evidence type="ECO:0000313" key="2">
    <source>
        <dbReference type="EMBL" id="CAD6269218.1"/>
    </source>
</evidence>
<gene>
    <name evidence="2" type="ORF">NCGR_LOCUS52523</name>
</gene>
<proteinExistence type="predicted"/>
<protein>
    <submittedName>
        <fullName evidence="2">Uncharacterized protein</fullName>
    </submittedName>
</protein>
<feature type="region of interest" description="Disordered" evidence="1">
    <location>
        <begin position="1"/>
        <end position="21"/>
    </location>
</feature>
<dbReference type="AlphaFoldDB" id="A0A811RFW8"/>
<name>A0A811RFW8_9POAL</name>
<accession>A0A811RFW8</accession>
<sequence length="80" mass="8554">MNRQLWTGGRPTEADSHGGRADVDGRCLQRRRCWSGSTAGADDQAEMQGRLLGRGGWPVDSSCRAEEQQSGAQGTFGVCA</sequence>
<keyword evidence="3" id="KW-1185">Reference proteome</keyword>
<feature type="compositionally biased region" description="Basic and acidic residues" evidence="1">
    <location>
        <begin position="12"/>
        <end position="21"/>
    </location>
</feature>
<evidence type="ECO:0000313" key="3">
    <source>
        <dbReference type="Proteomes" id="UP000604825"/>
    </source>
</evidence>
<organism evidence="2 3">
    <name type="scientific">Miscanthus lutarioriparius</name>
    <dbReference type="NCBI Taxonomy" id="422564"/>
    <lineage>
        <taxon>Eukaryota</taxon>
        <taxon>Viridiplantae</taxon>
        <taxon>Streptophyta</taxon>
        <taxon>Embryophyta</taxon>
        <taxon>Tracheophyta</taxon>
        <taxon>Spermatophyta</taxon>
        <taxon>Magnoliopsida</taxon>
        <taxon>Liliopsida</taxon>
        <taxon>Poales</taxon>
        <taxon>Poaceae</taxon>
        <taxon>PACMAD clade</taxon>
        <taxon>Panicoideae</taxon>
        <taxon>Andropogonodae</taxon>
        <taxon>Andropogoneae</taxon>
        <taxon>Saccharinae</taxon>
        <taxon>Miscanthus</taxon>
    </lineage>
</organism>
<reference evidence="2" key="1">
    <citation type="submission" date="2020-10" db="EMBL/GenBank/DDBJ databases">
        <authorList>
            <person name="Han B."/>
            <person name="Lu T."/>
            <person name="Zhao Q."/>
            <person name="Huang X."/>
            <person name="Zhao Y."/>
        </authorList>
    </citation>
    <scope>NUCLEOTIDE SEQUENCE</scope>
</reference>
<evidence type="ECO:0000256" key="1">
    <source>
        <dbReference type="SAM" id="MobiDB-lite"/>
    </source>
</evidence>